<dbReference type="SUPFAM" id="SSF47384">
    <property type="entry name" value="Homodimeric domain of signal transducing histidine kinase"/>
    <property type="match status" value="1"/>
</dbReference>
<gene>
    <name evidence="8" type="ORF">A2866_02410</name>
</gene>
<dbReference type="PROSITE" id="PS50112">
    <property type="entry name" value="PAS"/>
    <property type="match status" value="1"/>
</dbReference>
<dbReference type="PANTHER" id="PTHR43711">
    <property type="entry name" value="TWO-COMPONENT HISTIDINE KINASE"/>
    <property type="match status" value="1"/>
</dbReference>
<dbReference type="AlphaFoldDB" id="A0A1F7GT64"/>
<dbReference type="CDD" id="cd00130">
    <property type="entry name" value="PAS"/>
    <property type="match status" value="1"/>
</dbReference>
<evidence type="ECO:0000256" key="3">
    <source>
        <dbReference type="ARBA" id="ARBA00022679"/>
    </source>
</evidence>
<dbReference type="InterPro" id="IPR000700">
    <property type="entry name" value="PAS-assoc_C"/>
</dbReference>
<evidence type="ECO:0000259" key="7">
    <source>
        <dbReference type="PROSITE" id="PS50113"/>
    </source>
</evidence>
<dbReference type="InterPro" id="IPR050736">
    <property type="entry name" value="Sensor_HK_Regulatory"/>
</dbReference>
<evidence type="ECO:0000256" key="1">
    <source>
        <dbReference type="ARBA" id="ARBA00000085"/>
    </source>
</evidence>
<reference evidence="8 9" key="1">
    <citation type="journal article" date="2016" name="Nat. Commun.">
        <title>Thousands of microbial genomes shed light on interconnected biogeochemical processes in an aquifer system.</title>
        <authorList>
            <person name="Anantharaman K."/>
            <person name="Brown C.T."/>
            <person name="Hug L.A."/>
            <person name="Sharon I."/>
            <person name="Castelle C.J."/>
            <person name="Probst A.J."/>
            <person name="Thomas B.C."/>
            <person name="Singh A."/>
            <person name="Wilkins M.J."/>
            <person name="Karaoz U."/>
            <person name="Brodie E.L."/>
            <person name="Williams K.H."/>
            <person name="Hubbard S.S."/>
            <person name="Banfield J.F."/>
        </authorList>
    </citation>
    <scope>NUCLEOTIDE SEQUENCE [LARGE SCALE GENOMIC DNA]</scope>
</reference>
<dbReference type="EC" id="2.7.13.3" evidence="2"/>
<dbReference type="InterPro" id="IPR035965">
    <property type="entry name" value="PAS-like_dom_sf"/>
</dbReference>
<comment type="caution">
    <text evidence="8">The sequence shown here is derived from an EMBL/GenBank/DDBJ whole genome shotgun (WGS) entry which is preliminary data.</text>
</comment>
<organism evidence="8 9">
    <name type="scientific">Candidatus Roizmanbacteria bacterium RIFCSPHIGHO2_01_FULL_39_8</name>
    <dbReference type="NCBI Taxonomy" id="1802033"/>
    <lineage>
        <taxon>Bacteria</taxon>
        <taxon>Candidatus Roizmaniibacteriota</taxon>
    </lineage>
</organism>
<dbReference type="Gene3D" id="3.30.450.20">
    <property type="entry name" value="PAS domain"/>
    <property type="match status" value="1"/>
</dbReference>
<dbReference type="CDD" id="cd00082">
    <property type="entry name" value="HisKA"/>
    <property type="match status" value="1"/>
</dbReference>
<proteinExistence type="predicted"/>
<sequence length="209" mass="24227">MKNVRLETNDLYKYKLAVESSSNHIVFTDKNGYILYANKAAEILTGYSFAEMKGKTPRLWGGLMPKEFYAKMWKTLKEEKKPFVGEIKNRRKKGETYTAIARISPLLDKNRQLLGFVATEKDISERVIYEDNLRELYNTKTQFIAIASHQLRTPQGIIKWSIELLLADKDLHLNPQQMQLFNQIAKANKQMIALIDTLLKITRTNLKIS</sequence>
<dbReference type="SMART" id="SM00091">
    <property type="entry name" value="PAS"/>
    <property type="match status" value="1"/>
</dbReference>
<dbReference type="InterPro" id="IPR036097">
    <property type="entry name" value="HisK_dim/P_sf"/>
</dbReference>
<dbReference type="Gene3D" id="1.10.287.130">
    <property type="match status" value="1"/>
</dbReference>
<keyword evidence="5" id="KW-0902">Two-component regulatory system</keyword>
<keyword evidence="4" id="KW-0418">Kinase</keyword>
<keyword evidence="3" id="KW-0808">Transferase</keyword>
<feature type="domain" description="PAS" evidence="6">
    <location>
        <begin position="10"/>
        <end position="56"/>
    </location>
</feature>
<comment type="catalytic activity">
    <reaction evidence="1">
        <text>ATP + protein L-histidine = ADP + protein N-phospho-L-histidine.</text>
        <dbReference type="EC" id="2.7.13.3"/>
    </reaction>
</comment>
<dbReference type="Proteomes" id="UP000177026">
    <property type="component" value="Unassembled WGS sequence"/>
</dbReference>
<dbReference type="GO" id="GO:0000155">
    <property type="term" value="F:phosphorelay sensor kinase activity"/>
    <property type="evidence" value="ECO:0007669"/>
    <property type="project" value="InterPro"/>
</dbReference>
<dbReference type="InterPro" id="IPR000014">
    <property type="entry name" value="PAS"/>
</dbReference>
<dbReference type="SMART" id="SM00086">
    <property type="entry name" value="PAC"/>
    <property type="match status" value="1"/>
</dbReference>
<evidence type="ECO:0000259" key="6">
    <source>
        <dbReference type="PROSITE" id="PS50112"/>
    </source>
</evidence>
<evidence type="ECO:0000313" key="8">
    <source>
        <dbReference type="EMBL" id="OGK22250.1"/>
    </source>
</evidence>
<name>A0A1F7GT64_9BACT</name>
<evidence type="ECO:0000256" key="2">
    <source>
        <dbReference type="ARBA" id="ARBA00012438"/>
    </source>
</evidence>
<dbReference type="InterPro" id="IPR003661">
    <property type="entry name" value="HisK_dim/P_dom"/>
</dbReference>
<dbReference type="PANTHER" id="PTHR43711:SF1">
    <property type="entry name" value="HISTIDINE KINASE 1"/>
    <property type="match status" value="1"/>
</dbReference>
<dbReference type="SMART" id="SM00388">
    <property type="entry name" value="HisKA"/>
    <property type="match status" value="1"/>
</dbReference>
<dbReference type="PROSITE" id="PS50113">
    <property type="entry name" value="PAC"/>
    <property type="match status" value="1"/>
</dbReference>
<dbReference type="Pfam" id="PF00512">
    <property type="entry name" value="HisKA"/>
    <property type="match status" value="1"/>
</dbReference>
<protein>
    <recommendedName>
        <fullName evidence="2">histidine kinase</fullName>
        <ecNumber evidence="2">2.7.13.3</ecNumber>
    </recommendedName>
</protein>
<evidence type="ECO:0000313" key="9">
    <source>
        <dbReference type="Proteomes" id="UP000177026"/>
    </source>
</evidence>
<dbReference type="Pfam" id="PF13426">
    <property type="entry name" value="PAS_9"/>
    <property type="match status" value="1"/>
</dbReference>
<dbReference type="InterPro" id="IPR001610">
    <property type="entry name" value="PAC"/>
</dbReference>
<accession>A0A1F7GT64</accession>
<dbReference type="SUPFAM" id="SSF55785">
    <property type="entry name" value="PYP-like sensor domain (PAS domain)"/>
    <property type="match status" value="1"/>
</dbReference>
<evidence type="ECO:0000256" key="4">
    <source>
        <dbReference type="ARBA" id="ARBA00022777"/>
    </source>
</evidence>
<evidence type="ECO:0000256" key="5">
    <source>
        <dbReference type="ARBA" id="ARBA00023012"/>
    </source>
</evidence>
<dbReference type="NCBIfam" id="TIGR00229">
    <property type="entry name" value="sensory_box"/>
    <property type="match status" value="1"/>
</dbReference>
<feature type="domain" description="PAC" evidence="7">
    <location>
        <begin position="83"/>
        <end position="135"/>
    </location>
</feature>
<dbReference type="EMBL" id="MFZI01000002">
    <property type="protein sequence ID" value="OGK22250.1"/>
    <property type="molecule type" value="Genomic_DNA"/>
</dbReference>